<dbReference type="AlphaFoldDB" id="A0A5N6XBM1"/>
<keyword evidence="1" id="KW-0677">Repeat</keyword>
<evidence type="ECO:0000313" key="4">
    <source>
        <dbReference type="EMBL" id="KAE8330635.1"/>
    </source>
</evidence>
<dbReference type="EMBL" id="ML741773">
    <property type="protein sequence ID" value="KAE8330635.1"/>
    <property type="molecule type" value="Genomic_DNA"/>
</dbReference>
<feature type="repeat" description="ANK" evidence="3">
    <location>
        <begin position="448"/>
        <end position="481"/>
    </location>
</feature>
<dbReference type="PROSITE" id="PS50297">
    <property type="entry name" value="ANK_REP_REGION"/>
    <property type="match status" value="1"/>
</dbReference>
<gene>
    <name evidence="4" type="ORF">BDV39DRAFT_212934</name>
</gene>
<protein>
    <submittedName>
        <fullName evidence="4">Ankyrin repeat-containing domain protein</fullName>
    </submittedName>
</protein>
<dbReference type="SUPFAM" id="SSF48403">
    <property type="entry name" value="Ankyrin repeat"/>
    <property type="match status" value="1"/>
</dbReference>
<dbReference type="PANTHER" id="PTHR24198:SF165">
    <property type="entry name" value="ANKYRIN REPEAT-CONTAINING PROTEIN-RELATED"/>
    <property type="match status" value="1"/>
</dbReference>
<dbReference type="InterPro" id="IPR002110">
    <property type="entry name" value="Ankyrin_rpt"/>
</dbReference>
<feature type="repeat" description="ANK" evidence="3">
    <location>
        <begin position="369"/>
        <end position="408"/>
    </location>
</feature>
<evidence type="ECO:0000313" key="5">
    <source>
        <dbReference type="Proteomes" id="UP000325945"/>
    </source>
</evidence>
<dbReference type="Gene3D" id="1.25.40.20">
    <property type="entry name" value="Ankyrin repeat-containing domain"/>
    <property type="match status" value="1"/>
</dbReference>
<dbReference type="Pfam" id="PF12796">
    <property type="entry name" value="Ank_2"/>
    <property type="match status" value="1"/>
</dbReference>
<sequence>MPSTSSSLSGKSKSLSICNLHNNVRSKPMQPRAQNQGSPFICEPFQLAQDQGFSDVYQWFGYNVAIIDTDGSELHEDESGSLLAKIIESNDVPMLNQYKEKHPRGITCSSEAREMDPFFVACRHGSTDVLPVLLEHYHANLSQTASLEERDIVLLNIACEYGQLETALFLLDSQPPLGSVGANMPGCETALLSAAQSIWNLSGELQFHENEALDWVDKRLTRSEQLIDILLDRGASVHDVTMCPGEDIAEVKPQPLHTVLGLAISRAGYKLLKRLVDEGANVHTRQECLGIGGPTFKKKHASFRDTTALHYGSMFWNVEGVQALFDLRGTDVDTADMVSVRDSLGRRILDTFELLLVINPIAINVQDKQGKTALHYAVATHAPGDRNHLYSIVRFLCGSGADTSLQDCKGQTVLHILAFWSLYGEPMDLDVIDLLIAHGAIINHADKNGITALHIMASNLRQVKAAQFLIHRGADINAKTLKGDTPLCEAAGRGVLLNRASRTEENEYVTLDNRIKAQDAMVGVLQDAGGSLDQPNAAGKTPRQLLEQKRSSCWYDSNIVVSDLP</sequence>
<keyword evidence="5" id="KW-1185">Reference proteome</keyword>
<dbReference type="InterPro" id="IPR036770">
    <property type="entry name" value="Ankyrin_rpt-contain_sf"/>
</dbReference>
<dbReference type="PROSITE" id="PS50088">
    <property type="entry name" value="ANK_REPEAT"/>
    <property type="match status" value="2"/>
</dbReference>
<organism evidence="4 5">
    <name type="scientific">Aspergillus sergii</name>
    <dbReference type="NCBI Taxonomy" id="1034303"/>
    <lineage>
        <taxon>Eukaryota</taxon>
        <taxon>Fungi</taxon>
        <taxon>Dikarya</taxon>
        <taxon>Ascomycota</taxon>
        <taxon>Pezizomycotina</taxon>
        <taxon>Eurotiomycetes</taxon>
        <taxon>Eurotiomycetidae</taxon>
        <taxon>Eurotiales</taxon>
        <taxon>Aspergillaceae</taxon>
        <taxon>Aspergillus</taxon>
        <taxon>Aspergillus subgen. Circumdati</taxon>
    </lineage>
</organism>
<evidence type="ECO:0000256" key="3">
    <source>
        <dbReference type="PROSITE-ProRule" id="PRU00023"/>
    </source>
</evidence>
<dbReference type="Proteomes" id="UP000325945">
    <property type="component" value="Unassembled WGS sequence"/>
</dbReference>
<dbReference type="SMART" id="SM00248">
    <property type="entry name" value="ANK"/>
    <property type="match status" value="8"/>
</dbReference>
<name>A0A5N6XBM1_9EURO</name>
<reference evidence="5" key="1">
    <citation type="submission" date="2019-04" db="EMBL/GenBank/DDBJ databases">
        <title>Friends and foes A comparative genomics studyof 23 Aspergillus species from section Flavi.</title>
        <authorList>
            <consortium name="DOE Joint Genome Institute"/>
            <person name="Kjaerbolling I."/>
            <person name="Vesth T."/>
            <person name="Frisvad J.C."/>
            <person name="Nybo J.L."/>
            <person name="Theobald S."/>
            <person name="Kildgaard S."/>
            <person name="Isbrandt T."/>
            <person name="Kuo A."/>
            <person name="Sato A."/>
            <person name="Lyhne E.K."/>
            <person name="Kogle M.E."/>
            <person name="Wiebenga A."/>
            <person name="Kun R.S."/>
            <person name="Lubbers R.J."/>
            <person name="Makela M.R."/>
            <person name="Barry K."/>
            <person name="Chovatia M."/>
            <person name="Clum A."/>
            <person name="Daum C."/>
            <person name="Haridas S."/>
            <person name="He G."/>
            <person name="LaButti K."/>
            <person name="Lipzen A."/>
            <person name="Mondo S."/>
            <person name="Riley R."/>
            <person name="Salamov A."/>
            <person name="Simmons B.A."/>
            <person name="Magnuson J.K."/>
            <person name="Henrissat B."/>
            <person name="Mortensen U.H."/>
            <person name="Larsen T.O."/>
            <person name="Devries R.P."/>
            <person name="Grigoriev I.V."/>
            <person name="Machida M."/>
            <person name="Baker S.E."/>
            <person name="Andersen M.R."/>
        </authorList>
    </citation>
    <scope>NUCLEOTIDE SEQUENCE [LARGE SCALE GENOMIC DNA]</scope>
    <source>
        <strain evidence="5">CBS 130017</strain>
    </source>
</reference>
<dbReference type="PANTHER" id="PTHR24198">
    <property type="entry name" value="ANKYRIN REPEAT AND PROTEIN KINASE DOMAIN-CONTAINING PROTEIN"/>
    <property type="match status" value="1"/>
</dbReference>
<evidence type="ECO:0000256" key="1">
    <source>
        <dbReference type="ARBA" id="ARBA00022737"/>
    </source>
</evidence>
<proteinExistence type="predicted"/>
<evidence type="ECO:0000256" key="2">
    <source>
        <dbReference type="ARBA" id="ARBA00023043"/>
    </source>
</evidence>
<accession>A0A5N6XBM1</accession>
<keyword evidence="2 3" id="KW-0040">ANK repeat</keyword>